<name>A0ABT8GG26_9MICO</name>
<dbReference type="Proteomes" id="UP001172708">
    <property type="component" value="Unassembled WGS sequence"/>
</dbReference>
<dbReference type="PROSITE" id="PS51257">
    <property type="entry name" value="PROKAR_LIPOPROTEIN"/>
    <property type="match status" value="1"/>
</dbReference>
<gene>
    <name evidence="1" type="ORF">QQX02_05495</name>
</gene>
<organism evidence="1 2">
    <name type="scientific">Demequina muriae</name>
    <dbReference type="NCBI Taxonomy" id="3051664"/>
    <lineage>
        <taxon>Bacteria</taxon>
        <taxon>Bacillati</taxon>
        <taxon>Actinomycetota</taxon>
        <taxon>Actinomycetes</taxon>
        <taxon>Micrococcales</taxon>
        <taxon>Demequinaceae</taxon>
        <taxon>Demequina</taxon>
    </lineage>
</organism>
<sequence length="159" mass="16963">MRTMRAWTSLSVTAALVLGGCASGGGTPGPVEWDSELDLGVPGEWIETVVDVEYYPACGNEVLTYEGDQWHPFTPSNLDDFPNDPRALATASLGFSRASAVVPAEAVPAVVVPAVVEPGPGDDIGTLSLYEGGFAHWTSRSGDLETWLTVSELEYWWAC</sequence>
<dbReference type="EMBL" id="JAUHQA010000001">
    <property type="protein sequence ID" value="MDN4480375.1"/>
    <property type="molecule type" value="Genomic_DNA"/>
</dbReference>
<accession>A0ABT8GG26</accession>
<evidence type="ECO:0000313" key="2">
    <source>
        <dbReference type="Proteomes" id="UP001172708"/>
    </source>
</evidence>
<keyword evidence="2" id="KW-1185">Reference proteome</keyword>
<evidence type="ECO:0000313" key="1">
    <source>
        <dbReference type="EMBL" id="MDN4480375.1"/>
    </source>
</evidence>
<reference evidence="1" key="1">
    <citation type="submission" date="2023-06" db="EMBL/GenBank/DDBJ databases">
        <title>Egi l300058.</title>
        <authorList>
            <person name="Gao L."/>
            <person name="Fang B.-Z."/>
            <person name="Li W.-J."/>
        </authorList>
    </citation>
    <scope>NUCLEOTIDE SEQUENCE</scope>
    <source>
        <strain evidence="1">EGI L300058</strain>
    </source>
</reference>
<protein>
    <submittedName>
        <fullName evidence="1">Uncharacterized protein</fullName>
    </submittedName>
</protein>
<dbReference type="RefSeq" id="WP_301141751.1">
    <property type="nucleotide sequence ID" value="NZ_JAUHQA010000001.1"/>
</dbReference>
<proteinExistence type="predicted"/>
<comment type="caution">
    <text evidence="1">The sequence shown here is derived from an EMBL/GenBank/DDBJ whole genome shotgun (WGS) entry which is preliminary data.</text>
</comment>